<keyword evidence="4" id="KW-1133">Transmembrane helix</keyword>
<accession>A0ABD3QAR2</accession>
<feature type="region of interest" description="Disordered" evidence="3">
    <location>
        <begin position="1"/>
        <end position="40"/>
    </location>
</feature>
<evidence type="ECO:0000313" key="6">
    <source>
        <dbReference type="Proteomes" id="UP001530315"/>
    </source>
</evidence>
<evidence type="ECO:0000256" key="4">
    <source>
        <dbReference type="SAM" id="Phobius"/>
    </source>
</evidence>
<comment type="caution">
    <text evidence="5">The sequence shown here is derived from an EMBL/GenBank/DDBJ whole genome shotgun (WGS) entry which is preliminary data.</text>
</comment>
<organism evidence="5 6">
    <name type="scientific">Stephanodiscus triporus</name>
    <dbReference type="NCBI Taxonomy" id="2934178"/>
    <lineage>
        <taxon>Eukaryota</taxon>
        <taxon>Sar</taxon>
        <taxon>Stramenopiles</taxon>
        <taxon>Ochrophyta</taxon>
        <taxon>Bacillariophyta</taxon>
        <taxon>Coscinodiscophyceae</taxon>
        <taxon>Thalassiosirophycidae</taxon>
        <taxon>Stephanodiscales</taxon>
        <taxon>Stephanodiscaceae</taxon>
        <taxon>Stephanodiscus</taxon>
    </lineage>
</organism>
<keyword evidence="6" id="KW-1185">Reference proteome</keyword>
<dbReference type="InterPro" id="IPR017853">
    <property type="entry name" value="GH"/>
</dbReference>
<reference evidence="5 6" key="1">
    <citation type="submission" date="2024-10" db="EMBL/GenBank/DDBJ databases">
        <title>Updated reference genomes for cyclostephanoid diatoms.</title>
        <authorList>
            <person name="Roberts W.R."/>
            <person name="Alverson A.J."/>
        </authorList>
    </citation>
    <scope>NUCLEOTIDE SEQUENCE [LARGE SCALE GENOMIC DNA]</scope>
    <source>
        <strain evidence="5 6">AJA276-08</strain>
    </source>
</reference>
<evidence type="ECO:0000256" key="3">
    <source>
        <dbReference type="SAM" id="MobiDB-lite"/>
    </source>
</evidence>
<evidence type="ECO:0000313" key="5">
    <source>
        <dbReference type="EMBL" id="KAL3797468.1"/>
    </source>
</evidence>
<dbReference type="InterPro" id="IPR050386">
    <property type="entry name" value="Glycosyl_hydrolase_5"/>
</dbReference>
<dbReference type="Proteomes" id="UP001530315">
    <property type="component" value="Unassembled WGS sequence"/>
</dbReference>
<keyword evidence="1" id="KW-0378">Hydrolase</keyword>
<proteinExistence type="predicted"/>
<name>A0ABD3QAR2_9STRA</name>
<keyword evidence="4" id="KW-0812">Transmembrane</keyword>
<gene>
    <name evidence="5" type="ORF">ACHAW5_006965</name>
</gene>
<dbReference type="GO" id="GO:0016798">
    <property type="term" value="F:hydrolase activity, acting on glycosyl bonds"/>
    <property type="evidence" value="ECO:0007669"/>
    <property type="project" value="UniProtKB-KW"/>
</dbReference>
<sequence>MAAYQSISVDLRRDGEDESDPEGPVADSRNHDRANSGNGFILPKGLPKGLRRRLLSPACLALGAVLALVALGWGRRGSSSPSPSPEPSSPSSIDDGDVATDLPPLPAGVNLASWFSLEDWFFVGDDGAVEVASPDDSKAASCLPPLHLDSSTGPRWNSETDLLAGLAGHYAKDIAEEGAKANSTTGGSLGGWGKAVRAIHAFRSSYYDIDDELRTMSKLGIKYVRVPVSWCWTDHDPTWLVTQSDNGDVNYITDDDVKEKFACEDPFYDGVYWPAIPRVYFRRFLRACAQHGIGATIDLHTYPGGTSIGTFSGVWPRYSRFWTHGDVPSTDDGRRPDVGRTLLRDFIGWMESLETSDPQAFEGQVHLFVVVVR</sequence>
<keyword evidence="2" id="KW-0326">Glycosidase</keyword>
<feature type="region of interest" description="Disordered" evidence="3">
    <location>
        <begin position="76"/>
        <end position="101"/>
    </location>
</feature>
<dbReference type="EMBL" id="JALLAZ020000347">
    <property type="protein sequence ID" value="KAL3797468.1"/>
    <property type="molecule type" value="Genomic_DNA"/>
</dbReference>
<evidence type="ECO:0008006" key="7">
    <source>
        <dbReference type="Google" id="ProtNLM"/>
    </source>
</evidence>
<dbReference type="Gene3D" id="3.20.20.80">
    <property type="entry name" value="Glycosidases"/>
    <property type="match status" value="1"/>
</dbReference>
<dbReference type="PANTHER" id="PTHR31297:SF38">
    <property type="entry name" value="X8 DOMAIN-CONTAINING PROTEIN"/>
    <property type="match status" value="1"/>
</dbReference>
<protein>
    <recommendedName>
        <fullName evidence="7">Glycoside hydrolase family 5 domain-containing protein</fullName>
    </recommendedName>
</protein>
<dbReference type="AlphaFoldDB" id="A0ABD3QAR2"/>
<feature type="transmembrane region" description="Helical" evidence="4">
    <location>
        <begin position="54"/>
        <end position="74"/>
    </location>
</feature>
<dbReference type="SUPFAM" id="SSF51445">
    <property type="entry name" value="(Trans)glycosidases"/>
    <property type="match status" value="1"/>
</dbReference>
<dbReference type="PANTHER" id="PTHR31297">
    <property type="entry name" value="GLUCAN ENDO-1,6-BETA-GLUCOSIDASE B"/>
    <property type="match status" value="1"/>
</dbReference>
<keyword evidence="4" id="KW-0472">Membrane</keyword>
<evidence type="ECO:0000256" key="2">
    <source>
        <dbReference type="ARBA" id="ARBA00023295"/>
    </source>
</evidence>
<evidence type="ECO:0000256" key="1">
    <source>
        <dbReference type="ARBA" id="ARBA00022801"/>
    </source>
</evidence>